<feature type="non-terminal residue" evidence="6">
    <location>
        <position position="1"/>
    </location>
</feature>
<organism evidence="6 7">
    <name type="scientific">Acidithiobacillus ferriphilus</name>
    <dbReference type="NCBI Taxonomy" id="1689834"/>
    <lineage>
        <taxon>Bacteria</taxon>
        <taxon>Pseudomonadati</taxon>
        <taxon>Pseudomonadota</taxon>
        <taxon>Acidithiobacillia</taxon>
        <taxon>Acidithiobacillales</taxon>
        <taxon>Acidithiobacillaceae</taxon>
        <taxon>Acidithiobacillus</taxon>
    </lineage>
</organism>
<dbReference type="EMBL" id="JAQGFR010000271">
    <property type="protein sequence ID" value="MEB8515245.1"/>
    <property type="molecule type" value="Genomic_DNA"/>
</dbReference>
<accession>A0ABU6FWQ9</accession>
<dbReference type="RefSeq" id="WP_325801540.1">
    <property type="nucleotide sequence ID" value="NZ_JAQGFR010000271.1"/>
</dbReference>
<reference evidence="6 7" key="1">
    <citation type="submission" date="2022-11" db="EMBL/GenBank/DDBJ databases">
        <title>Comparative genomics analysis of Acidithiobacillus ferriphilus.</title>
        <authorList>
            <person name="Ma L."/>
        </authorList>
    </citation>
    <scope>NUCLEOTIDE SEQUENCE [LARGE SCALE GENOMIC DNA]</scope>
    <source>
        <strain evidence="6 7">DY15</strain>
    </source>
</reference>
<keyword evidence="4 5" id="KW-0472">Membrane</keyword>
<evidence type="ECO:0008006" key="8">
    <source>
        <dbReference type="Google" id="ProtNLM"/>
    </source>
</evidence>
<sequence>YRQVQQTQGIPQMANCCEDKSCEIANVGVLLAASSIYLLVLASRWPDIIVGALISGVFLSSALNVLRQSLQALRAPVSSR</sequence>
<keyword evidence="2 5" id="KW-0812">Transmembrane</keyword>
<comment type="subcellular location">
    <subcellularLocation>
        <location evidence="1">Membrane</location>
        <topology evidence="1">Multi-pass membrane protein</topology>
    </subcellularLocation>
</comment>
<feature type="transmembrane region" description="Helical" evidence="5">
    <location>
        <begin position="48"/>
        <end position="66"/>
    </location>
</feature>
<keyword evidence="7" id="KW-1185">Reference proteome</keyword>
<comment type="caution">
    <text evidence="6">The sequence shown here is derived from an EMBL/GenBank/DDBJ whole genome shotgun (WGS) entry which is preliminary data.</text>
</comment>
<feature type="transmembrane region" description="Helical" evidence="5">
    <location>
        <begin position="21"/>
        <end position="42"/>
    </location>
</feature>
<proteinExistence type="predicted"/>
<evidence type="ECO:0000256" key="5">
    <source>
        <dbReference type="SAM" id="Phobius"/>
    </source>
</evidence>
<dbReference type="Proteomes" id="UP001308776">
    <property type="component" value="Unassembled WGS sequence"/>
</dbReference>
<gene>
    <name evidence="6" type="ORF">OW717_14505</name>
</gene>
<evidence type="ECO:0000256" key="1">
    <source>
        <dbReference type="ARBA" id="ARBA00004141"/>
    </source>
</evidence>
<dbReference type="InterPro" id="IPR027469">
    <property type="entry name" value="Cation_efflux_TMD_sf"/>
</dbReference>
<evidence type="ECO:0000313" key="6">
    <source>
        <dbReference type="EMBL" id="MEB8515245.1"/>
    </source>
</evidence>
<evidence type="ECO:0000256" key="4">
    <source>
        <dbReference type="ARBA" id="ARBA00023136"/>
    </source>
</evidence>
<dbReference type="SUPFAM" id="SSF161111">
    <property type="entry name" value="Cation efflux protein transmembrane domain-like"/>
    <property type="match status" value="1"/>
</dbReference>
<evidence type="ECO:0000256" key="2">
    <source>
        <dbReference type="ARBA" id="ARBA00022692"/>
    </source>
</evidence>
<name>A0ABU6FWQ9_9PROT</name>
<evidence type="ECO:0000256" key="3">
    <source>
        <dbReference type="ARBA" id="ARBA00022989"/>
    </source>
</evidence>
<evidence type="ECO:0000313" key="7">
    <source>
        <dbReference type="Proteomes" id="UP001308776"/>
    </source>
</evidence>
<protein>
    <recommendedName>
        <fullName evidence="8">Cation transporter</fullName>
    </recommendedName>
</protein>
<keyword evidence="3 5" id="KW-1133">Transmembrane helix</keyword>